<dbReference type="SMART" id="SM00267">
    <property type="entry name" value="GGDEF"/>
    <property type="match status" value="1"/>
</dbReference>
<name>A0A0M2NFH8_9FIRM</name>
<dbReference type="PANTHER" id="PTHR45138">
    <property type="entry name" value="REGULATORY COMPONENTS OF SENSORY TRANSDUCTION SYSTEM"/>
    <property type="match status" value="1"/>
</dbReference>
<dbReference type="Proteomes" id="UP000034076">
    <property type="component" value="Unassembled WGS sequence"/>
</dbReference>
<organism evidence="3 4">
    <name type="scientific">Christensenella hongkongensis</name>
    <dbReference type="NCBI Taxonomy" id="270498"/>
    <lineage>
        <taxon>Bacteria</taxon>
        <taxon>Bacillati</taxon>
        <taxon>Bacillota</taxon>
        <taxon>Clostridia</taxon>
        <taxon>Christensenellales</taxon>
        <taxon>Christensenellaceae</taxon>
        <taxon>Christensenella</taxon>
    </lineage>
</organism>
<dbReference type="Pfam" id="PF00990">
    <property type="entry name" value="GGDEF"/>
    <property type="match status" value="1"/>
</dbReference>
<dbReference type="PANTHER" id="PTHR45138:SF9">
    <property type="entry name" value="DIGUANYLATE CYCLASE DGCM-RELATED"/>
    <property type="match status" value="1"/>
</dbReference>
<keyword evidence="1" id="KW-1133">Transmembrane helix</keyword>
<dbReference type="EMBL" id="LAYJ01000088">
    <property type="protein sequence ID" value="KKI50928.1"/>
    <property type="molecule type" value="Genomic_DNA"/>
</dbReference>
<dbReference type="NCBIfam" id="TIGR00254">
    <property type="entry name" value="GGDEF"/>
    <property type="match status" value="1"/>
</dbReference>
<dbReference type="RefSeq" id="WP_046443219.1">
    <property type="nucleotide sequence ID" value="NZ_LAYJ01000088.1"/>
</dbReference>
<dbReference type="CDD" id="cd01949">
    <property type="entry name" value="GGDEF"/>
    <property type="match status" value="1"/>
</dbReference>
<dbReference type="InterPro" id="IPR000160">
    <property type="entry name" value="GGDEF_dom"/>
</dbReference>
<feature type="transmembrane region" description="Helical" evidence="1">
    <location>
        <begin position="174"/>
        <end position="192"/>
    </location>
</feature>
<accession>A0A0M2NFH8</accession>
<feature type="transmembrane region" description="Helical" evidence="1">
    <location>
        <begin position="12"/>
        <end position="31"/>
    </location>
</feature>
<dbReference type="InterPro" id="IPR043128">
    <property type="entry name" value="Rev_trsase/Diguanyl_cyclase"/>
</dbReference>
<feature type="domain" description="GGDEF" evidence="2">
    <location>
        <begin position="420"/>
        <end position="547"/>
    </location>
</feature>
<dbReference type="Gene3D" id="3.30.70.270">
    <property type="match status" value="1"/>
</dbReference>
<feature type="transmembrane region" description="Helical" evidence="1">
    <location>
        <begin position="352"/>
        <end position="372"/>
    </location>
</feature>
<comment type="caution">
    <text evidence="3">The sequence shown here is derived from an EMBL/GenBank/DDBJ whole genome shotgun (WGS) entry which is preliminary data.</text>
</comment>
<feature type="transmembrane region" description="Helical" evidence="1">
    <location>
        <begin position="328"/>
        <end position="346"/>
    </location>
</feature>
<feature type="transmembrane region" description="Helical" evidence="1">
    <location>
        <begin position="267"/>
        <end position="290"/>
    </location>
</feature>
<dbReference type="GO" id="GO:0052621">
    <property type="term" value="F:diguanylate cyclase activity"/>
    <property type="evidence" value="ECO:0007669"/>
    <property type="project" value="TreeGrafter"/>
</dbReference>
<protein>
    <submittedName>
        <fullName evidence="3">GGDEF domain protein</fullName>
    </submittedName>
</protein>
<dbReference type="InterPro" id="IPR029787">
    <property type="entry name" value="Nucleotide_cyclase"/>
</dbReference>
<dbReference type="OrthoDB" id="9804955at2"/>
<proteinExistence type="predicted"/>
<keyword evidence="4" id="KW-1185">Reference proteome</keyword>
<dbReference type="PROSITE" id="PS50887">
    <property type="entry name" value="GGDEF"/>
    <property type="match status" value="1"/>
</dbReference>
<evidence type="ECO:0000256" key="1">
    <source>
        <dbReference type="SAM" id="Phobius"/>
    </source>
</evidence>
<feature type="transmembrane region" description="Helical" evidence="1">
    <location>
        <begin position="204"/>
        <end position="221"/>
    </location>
</feature>
<reference evidence="3 4" key="1">
    <citation type="submission" date="2015-04" db="EMBL/GenBank/DDBJ databases">
        <title>Draft genome sequence of bacteremic isolate Catabacter hongkongensis type strain HKU16T.</title>
        <authorList>
            <person name="Lau S.K."/>
            <person name="Teng J.L."/>
            <person name="Huang Y."/>
            <person name="Curreem S.O."/>
            <person name="Tsui S.K."/>
            <person name="Woo P.C."/>
        </authorList>
    </citation>
    <scope>NUCLEOTIDE SEQUENCE [LARGE SCALE GENOMIC DNA]</scope>
    <source>
        <strain evidence="3 4">HKU16</strain>
    </source>
</reference>
<evidence type="ECO:0000313" key="4">
    <source>
        <dbReference type="Proteomes" id="UP000034076"/>
    </source>
</evidence>
<sequence>MTKEYHSQKIYTVIGILVVVCIAIVLVYNAGALLPSTVHSDGISFDSGWTMDAEGQISQQNLPVSYAGAEDQKVTLSHAFADETLSGNSLCLQAYSAPFSVYVDDVLIYQYGQEAIAQGYSSVGSGYHIIPLPESGHTVHIVFDLPVGSDGFILTDATVMPGADYLTYFIRQHIFTIISFVILFAVFIYVIISRGFRAPGSNRSTPAFVCMALCAAVWVVARSGLLQIFINNLLVVNAIDFLSFFLLPLTVIFFVKKQFHMDDSRILNTLLVVGTVFFFGACILHTLQIVDFTKTLIVFHPLLAIDMILLLFSIFWKKDAAIPVVLKAGVAILVVSGALEMVLYYVLSFHFLRFSVLEIGLLAFTLSMLYLWNTESKNVRLQLRRQSVFKRMAFTDELTGLDNRTSFEQRISVLSTIERRGVYVVMIDLNGLKLVNDTQGHTAGDEFIRQSADTLQKIVNGSGQLFRIGGDEFVALLECSDKQAAFIIKKLEPYLRKNDGTLSPSFAIGYSFFDPAKDEDLNTAFRRADKRMYLCKRNIYSPKKKNP</sequence>
<evidence type="ECO:0000259" key="2">
    <source>
        <dbReference type="PROSITE" id="PS50887"/>
    </source>
</evidence>
<dbReference type="SUPFAM" id="SSF55073">
    <property type="entry name" value="Nucleotide cyclase"/>
    <property type="match status" value="1"/>
</dbReference>
<evidence type="ECO:0000313" key="3">
    <source>
        <dbReference type="EMBL" id="KKI50928.1"/>
    </source>
</evidence>
<dbReference type="PATRIC" id="fig|270498.16.peg.756"/>
<dbReference type="STRING" id="270498.CHK_1315"/>
<keyword evidence="1" id="KW-0472">Membrane</keyword>
<gene>
    <name evidence="3" type="ORF">CHK_1315</name>
</gene>
<keyword evidence="1" id="KW-0812">Transmembrane</keyword>
<feature type="transmembrane region" description="Helical" evidence="1">
    <location>
        <begin position="296"/>
        <end position="316"/>
    </location>
</feature>
<feature type="transmembrane region" description="Helical" evidence="1">
    <location>
        <begin position="233"/>
        <end position="255"/>
    </location>
</feature>
<dbReference type="AlphaFoldDB" id="A0A0M2NFH8"/>
<dbReference type="InterPro" id="IPR050469">
    <property type="entry name" value="Diguanylate_Cyclase"/>
</dbReference>